<accession>A0A1D8P762</accession>
<gene>
    <name evidence="2" type="ORF">LPB138_06900</name>
</gene>
<dbReference type="KEGG" id="lul:LPB138_06900"/>
<feature type="chain" id="PRO_5009110855" description="Aromatic hydrocarbon degradation protein" evidence="1">
    <location>
        <begin position="21"/>
        <end position="427"/>
    </location>
</feature>
<evidence type="ECO:0008006" key="4">
    <source>
        <dbReference type="Google" id="ProtNLM"/>
    </source>
</evidence>
<dbReference type="Proteomes" id="UP000176050">
    <property type="component" value="Chromosome"/>
</dbReference>
<proteinExistence type="predicted"/>
<keyword evidence="3" id="KW-1185">Reference proteome</keyword>
<evidence type="ECO:0000313" key="3">
    <source>
        <dbReference type="Proteomes" id="UP000176050"/>
    </source>
</evidence>
<sequence length="427" mass="46243">MIKNSSVLIIILLICVSSFAQKTNSSPYSVLGIGDGIESKTVEEMSMGGTGTASNETYRLNFSNPASYSSLSLTTYTIAGENRGYTLKDANGSAKASNANLAYLALGIPMGTQGGFVFGIQPNTSVGYSLSNTILNSDDEVVEASIYEGSGGTNRIFLGVGYEPFKGFSIGLEGEYVFGTIEKSITNQALDVQLGTKYTTDSDIKGHALKVGFLYYKELKENLFLNLGANLGLENTLNSEGNEYLYSVSFDTGTTRDTILNEASKGTYKRPLKTSLGASIGNPSKWSANIDYSFQEAIELGGNLINRNPKLNYRSATKLSVGGFYIPKYNSISSYWDRVVYRAGVKMETTGLMIDGTGSGTNFTDVDDFGISFGVGLPMGNQVSKLNLGFEIGKRGTTDNGLIQENYFNFRLGLSLSNKWFRKREIN</sequence>
<dbReference type="OrthoDB" id="1491239at2"/>
<name>A0A1D8P762_9FLAO</name>
<dbReference type="STRING" id="1850246.LPB138_06900"/>
<dbReference type="RefSeq" id="WP_070236560.1">
    <property type="nucleotide sequence ID" value="NZ_CP017478.1"/>
</dbReference>
<keyword evidence="1" id="KW-0732">Signal</keyword>
<protein>
    <recommendedName>
        <fullName evidence="4">Aromatic hydrocarbon degradation protein</fullName>
    </recommendedName>
</protein>
<dbReference type="EMBL" id="CP017478">
    <property type="protein sequence ID" value="AOW20417.1"/>
    <property type="molecule type" value="Genomic_DNA"/>
</dbReference>
<reference evidence="2 3" key="1">
    <citation type="submission" date="2016-10" db="EMBL/GenBank/DDBJ databases">
        <title>Lutibacter sp. LPB0138, isolated from marine gastropod.</title>
        <authorList>
            <person name="Kim E."/>
            <person name="Yi H."/>
        </authorList>
    </citation>
    <scope>NUCLEOTIDE SEQUENCE [LARGE SCALE GENOMIC DNA]</scope>
    <source>
        <strain evidence="2 3">LPB0138</strain>
    </source>
</reference>
<evidence type="ECO:0000256" key="1">
    <source>
        <dbReference type="SAM" id="SignalP"/>
    </source>
</evidence>
<dbReference type="AlphaFoldDB" id="A0A1D8P762"/>
<evidence type="ECO:0000313" key="2">
    <source>
        <dbReference type="EMBL" id="AOW20417.1"/>
    </source>
</evidence>
<feature type="signal peptide" evidence="1">
    <location>
        <begin position="1"/>
        <end position="20"/>
    </location>
</feature>
<organism evidence="2 3">
    <name type="scientific">Urechidicola croceus</name>
    <dbReference type="NCBI Taxonomy" id="1850246"/>
    <lineage>
        <taxon>Bacteria</taxon>
        <taxon>Pseudomonadati</taxon>
        <taxon>Bacteroidota</taxon>
        <taxon>Flavobacteriia</taxon>
        <taxon>Flavobacteriales</taxon>
        <taxon>Flavobacteriaceae</taxon>
        <taxon>Urechidicola</taxon>
    </lineage>
</organism>
<dbReference type="Gene3D" id="2.40.160.60">
    <property type="entry name" value="Outer membrane protein transport protein (OMPP1/FadL/TodX)"/>
    <property type="match status" value="1"/>
</dbReference>